<dbReference type="GeneID" id="72832438"/>
<reference evidence="1 2" key="1">
    <citation type="submission" date="2015-03" db="EMBL/GenBank/DDBJ databases">
        <authorList>
            <person name="McCorrison J."/>
            <person name="Sanka R."/>
            <person name="Adams M."/>
            <person name="Brinkac L."/>
            <person name="Nierman W."/>
            <person name="Sutton G."/>
            <person name="Nelson K."/>
            <person name="Kiedrowski L."/>
            <person name="Guerrero D."/>
            <person name="Bonomo R."/>
        </authorList>
    </citation>
    <scope>NUCLEOTIDE SEQUENCE [LARGE SCALE GENOMIC DNA]</scope>
    <source>
        <strain evidence="1 2">35699</strain>
    </source>
</reference>
<protein>
    <recommendedName>
        <fullName evidence="3">Immunity protein 50</fullName>
    </recommendedName>
</protein>
<evidence type="ECO:0000313" key="1">
    <source>
        <dbReference type="EMBL" id="KJN13834.1"/>
    </source>
</evidence>
<dbReference type="InterPro" id="IPR028957">
    <property type="entry name" value="Imm50"/>
</dbReference>
<dbReference type="PATRIC" id="fig|1619248.3.peg.5299"/>
<evidence type="ECO:0000313" key="2">
    <source>
        <dbReference type="Proteomes" id="UP000033352"/>
    </source>
</evidence>
<organism evidence="1 2">
    <name type="scientific">Enterobacter sichuanensis</name>
    <dbReference type="NCBI Taxonomy" id="2071710"/>
    <lineage>
        <taxon>Bacteria</taxon>
        <taxon>Pseudomonadati</taxon>
        <taxon>Pseudomonadota</taxon>
        <taxon>Gammaproteobacteria</taxon>
        <taxon>Enterobacterales</taxon>
        <taxon>Enterobacteriaceae</taxon>
        <taxon>Enterobacter</taxon>
        <taxon>Enterobacter cloacae complex</taxon>
    </lineage>
</organism>
<gene>
    <name evidence="1" type="ORF">SS37_24895</name>
</gene>
<comment type="caution">
    <text evidence="1">The sequence shown here is derived from an EMBL/GenBank/DDBJ whole genome shotgun (WGS) entry which is preliminary data.</text>
</comment>
<dbReference type="RefSeq" id="WP_045286938.1">
    <property type="nucleotide sequence ID" value="NZ_CP027986.1"/>
</dbReference>
<sequence>MWFDNAIGKEKINFMFGGELSMELVEFDGFTFERFSDISCRFFTRKIPSNYPKKWKESKFNALCIVLTFGDVVKFDVKGMKVGFICSPEIISTGDYSEISIKDEKLNFHCQSKFLTIEGVTPYLDERWD</sequence>
<proteinExistence type="predicted"/>
<dbReference type="Proteomes" id="UP000033352">
    <property type="component" value="Unassembled WGS sequence"/>
</dbReference>
<dbReference type="EMBL" id="JZYX01000097">
    <property type="protein sequence ID" value="KJN13834.1"/>
    <property type="molecule type" value="Genomic_DNA"/>
</dbReference>
<dbReference type="OrthoDB" id="6428913at2"/>
<dbReference type="AlphaFoldDB" id="A0A0F0ZY54"/>
<evidence type="ECO:0008006" key="3">
    <source>
        <dbReference type="Google" id="ProtNLM"/>
    </source>
</evidence>
<dbReference type="Pfam" id="PF15594">
    <property type="entry name" value="Imm50"/>
    <property type="match status" value="1"/>
</dbReference>
<accession>A0A0F0ZY54</accession>
<name>A0A0F0ZY54_9ENTR</name>